<evidence type="ECO:0008006" key="2">
    <source>
        <dbReference type="Google" id="ProtNLM"/>
    </source>
</evidence>
<gene>
    <name evidence="1" type="ORF">S03H2_34354</name>
</gene>
<dbReference type="SUPFAM" id="SSF89447">
    <property type="entry name" value="AbrB/MazE/MraZ-like"/>
    <property type="match status" value="1"/>
</dbReference>
<reference evidence="1" key="1">
    <citation type="journal article" date="2014" name="Front. Microbiol.">
        <title>High frequency of phylogenetically diverse reductive dehalogenase-homologous genes in deep subseafloor sedimentary metagenomes.</title>
        <authorList>
            <person name="Kawai M."/>
            <person name="Futagami T."/>
            <person name="Toyoda A."/>
            <person name="Takaki Y."/>
            <person name="Nishi S."/>
            <person name="Hori S."/>
            <person name="Arai W."/>
            <person name="Tsubouchi T."/>
            <person name="Morono Y."/>
            <person name="Uchiyama I."/>
            <person name="Ito T."/>
            <person name="Fujiyama A."/>
            <person name="Inagaki F."/>
            <person name="Takami H."/>
        </authorList>
    </citation>
    <scope>NUCLEOTIDE SEQUENCE</scope>
    <source>
        <strain evidence="1">Expedition CK06-06</strain>
    </source>
</reference>
<accession>X1GCY0</accession>
<organism evidence="1">
    <name type="scientific">marine sediment metagenome</name>
    <dbReference type="NCBI Taxonomy" id="412755"/>
    <lineage>
        <taxon>unclassified sequences</taxon>
        <taxon>metagenomes</taxon>
        <taxon>ecological metagenomes</taxon>
    </lineage>
</organism>
<name>X1GCY0_9ZZZZ</name>
<sequence length="57" mass="6760">MEKPYRYLKKLVKVHNSFYVVMPKNWLAIQATRLKVGKVINVIVEIYKDKIIITPTK</sequence>
<evidence type="ECO:0000313" key="1">
    <source>
        <dbReference type="EMBL" id="GAH55062.1"/>
    </source>
</evidence>
<protein>
    <recommendedName>
        <fullName evidence="2">SpoVT-AbrB domain-containing protein</fullName>
    </recommendedName>
</protein>
<proteinExistence type="predicted"/>
<dbReference type="InterPro" id="IPR037914">
    <property type="entry name" value="SpoVT-AbrB_sf"/>
</dbReference>
<dbReference type="AlphaFoldDB" id="X1GCY0"/>
<dbReference type="EMBL" id="BARU01020958">
    <property type="protein sequence ID" value="GAH55062.1"/>
    <property type="molecule type" value="Genomic_DNA"/>
</dbReference>
<comment type="caution">
    <text evidence="1">The sequence shown here is derived from an EMBL/GenBank/DDBJ whole genome shotgun (WGS) entry which is preliminary data.</text>
</comment>